<dbReference type="EMBL" id="ABEU02000014">
    <property type="protein sequence ID" value="PNR40900.1"/>
    <property type="molecule type" value="Genomic_DNA"/>
</dbReference>
<dbReference type="EnsemblPlants" id="Pp3c14_10240V3.1">
    <property type="protein sequence ID" value="Pp3c14_10240V3.1"/>
    <property type="gene ID" value="Pp3c14_10240"/>
</dbReference>
<evidence type="ECO:0000313" key="2">
    <source>
        <dbReference type="EnsemblPlants" id="Pp3c14_10240V3.1"/>
    </source>
</evidence>
<dbReference type="Gramene" id="Pp3c14_10240V3.1">
    <property type="protein sequence ID" value="Pp3c14_10240V3.1"/>
    <property type="gene ID" value="Pp3c14_10240"/>
</dbReference>
<dbReference type="AlphaFoldDB" id="A0A2K1JH66"/>
<accession>A0A2K1JH66</accession>
<dbReference type="Proteomes" id="UP000006727">
    <property type="component" value="Chromosome 14"/>
</dbReference>
<dbReference type="InParanoid" id="A0A2K1JH66"/>
<reference evidence="2" key="3">
    <citation type="submission" date="2020-12" db="UniProtKB">
        <authorList>
            <consortium name="EnsemblPlants"/>
        </authorList>
    </citation>
    <scope>IDENTIFICATION</scope>
</reference>
<evidence type="ECO:0000313" key="3">
    <source>
        <dbReference type="Proteomes" id="UP000006727"/>
    </source>
</evidence>
<reference evidence="1 3" key="2">
    <citation type="journal article" date="2018" name="Plant J.">
        <title>The Physcomitrella patens chromosome-scale assembly reveals moss genome structure and evolution.</title>
        <authorList>
            <person name="Lang D."/>
            <person name="Ullrich K.K."/>
            <person name="Murat F."/>
            <person name="Fuchs J."/>
            <person name="Jenkins J."/>
            <person name="Haas F.B."/>
            <person name="Piednoel M."/>
            <person name="Gundlach H."/>
            <person name="Van Bel M."/>
            <person name="Meyberg R."/>
            <person name="Vives C."/>
            <person name="Morata J."/>
            <person name="Symeonidi A."/>
            <person name="Hiss M."/>
            <person name="Muchero W."/>
            <person name="Kamisugi Y."/>
            <person name="Saleh O."/>
            <person name="Blanc G."/>
            <person name="Decker E.L."/>
            <person name="van Gessel N."/>
            <person name="Grimwood J."/>
            <person name="Hayes R.D."/>
            <person name="Graham S.W."/>
            <person name="Gunter L.E."/>
            <person name="McDaniel S.F."/>
            <person name="Hoernstein S.N.W."/>
            <person name="Larsson A."/>
            <person name="Li F.W."/>
            <person name="Perroud P.F."/>
            <person name="Phillips J."/>
            <person name="Ranjan P."/>
            <person name="Rokshar D.S."/>
            <person name="Rothfels C.J."/>
            <person name="Schneider L."/>
            <person name="Shu S."/>
            <person name="Stevenson D.W."/>
            <person name="Thummler F."/>
            <person name="Tillich M."/>
            <person name="Villarreal Aguilar J.C."/>
            <person name="Widiez T."/>
            <person name="Wong G.K."/>
            <person name="Wymore A."/>
            <person name="Zhang Y."/>
            <person name="Zimmer A.D."/>
            <person name="Quatrano R.S."/>
            <person name="Mayer K.F.X."/>
            <person name="Goodstein D."/>
            <person name="Casacuberta J.M."/>
            <person name="Vandepoele K."/>
            <person name="Reski R."/>
            <person name="Cuming A.C."/>
            <person name="Tuskan G.A."/>
            <person name="Maumus F."/>
            <person name="Salse J."/>
            <person name="Schmutz J."/>
            <person name="Rensing S.A."/>
        </authorList>
    </citation>
    <scope>NUCLEOTIDE SEQUENCE [LARGE SCALE GENOMIC DNA]</scope>
    <source>
        <strain evidence="2 3">cv. Gransden 2004</strain>
    </source>
</reference>
<reference evidence="1 3" key="1">
    <citation type="journal article" date="2008" name="Science">
        <title>The Physcomitrella genome reveals evolutionary insights into the conquest of land by plants.</title>
        <authorList>
            <person name="Rensing S."/>
            <person name="Lang D."/>
            <person name="Zimmer A."/>
            <person name="Terry A."/>
            <person name="Salamov A."/>
            <person name="Shapiro H."/>
            <person name="Nishiyama T."/>
            <person name="Perroud P.-F."/>
            <person name="Lindquist E."/>
            <person name="Kamisugi Y."/>
            <person name="Tanahashi T."/>
            <person name="Sakakibara K."/>
            <person name="Fujita T."/>
            <person name="Oishi K."/>
            <person name="Shin-I T."/>
            <person name="Kuroki Y."/>
            <person name="Toyoda A."/>
            <person name="Suzuki Y."/>
            <person name="Hashimoto A."/>
            <person name="Yamaguchi K."/>
            <person name="Sugano A."/>
            <person name="Kohara Y."/>
            <person name="Fujiyama A."/>
            <person name="Anterola A."/>
            <person name="Aoki S."/>
            <person name="Ashton N."/>
            <person name="Barbazuk W.B."/>
            <person name="Barker E."/>
            <person name="Bennetzen J."/>
            <person name="Bezanilla M."/>
            <person name="Blankenship R."/>
            <person name="Cho S.H."/>
            <person name="Dutcher S."/>
            <person name="Estelle M."/>
            <person name="Fawcett J.A."/>
            <person name="Gundlach H."/>
            <person name="Hanada K."/>
            <person name="Heyl A."/>
            <person name="Hicks K.A."/>
            <person name="Hugh J."/>
            <person name="Lohr M."/>
            <person name="Mayer K."/>
            <person name="Melkozernov A."/>
            <person name="Murata T."/>
            <person name="Nelson D."/>
            <person name="Pils B."/>
            <person name="Prigge M."/>
            <person name="Reiss B."/>
            <person name="Renner T."/>
            <person name="Rombauts S."/>
            <person name="Rushton P."/>
            <person name="Sanderfoot A."/>
            <person name="Schween G."/>
            <person name="Shiu S.-H."/>
            <person name="Stueber K."/>
            <person name="Theodoulou F.L."/>
            <person name="Tu H."/>
            <person name="Van de Peer Y."/>
            <person name="Verrier P.J."/>
            <person name="Waters E."/>
            <person name="Wood A."/>
            <person name="Yang L."/>
            <person name="Cove D."/>
            <person name="Cuming A."/>
            <person name="Hasebe M."/>
            <person name="Lucas S."/>
            <person name="Mishler D.B."/>
            <person name="Reski R."/>
            <person name="Grigoriev I."/>
            <person name="Quatrano R.S."/>
            <person name="Boore J.L."/>
        </authorList>
    </citation>
    <scope>NUCLEOTIDE SEQUENCE [LARGE SCALE GENOMIC DNA]</scope>
    <source>
        <strain evidence="2 3">cv. Gransden 2004</strain>
    </source>
</reference>
<name>A0A2K1JH66_PHYPA</name>
<protein>
    <submittedName>
        <fullName evidence="1 2">Uncharacterized protein</fullName>
    </submittedName>
</protein>
<keyword evidence="3" id="KW-1185">Reference proteome</keyword>
<organism evidence="1">
    <name type="scientific">Physcomitrium patens</name>
    <name type="common">Spreading-leaved earth moss</name>
    <name type="synonym">Physcomitrella patens</name>
    <dbReference type="NCBI Taxonomy" id="3218"/>
    <lineage>
        <taxon>Eukaryota</taxon>
        <taxon>Viridiplantae</taxon>
        <taxon>Streptophyta</taxon>
        <taxon>Embryophyta</taxon>
        <taxon>Bryophyta</taxon>
        <taxon>Bryophytina</taxon>
        <taxon>Bryopsida</taxon>
        <taxon>Funariidae</taxon>
        <taxon>Funariales</taxon>
        <taxon>Funariaceae</taxon>
        <taxon>Physcomitrium</taxon>
    </lineage>
</organism>
<gene>
    <name evidence="1" type="ORF">PHYPA_018303</name>
</gene>
<evidence type="ECO:0000313" key="1">
    <source>
        <dbReference type="EMBL" id="PNR40900.1"/>
    </source>
</evidence>
<sequence>MLTLLFIKKVNMYSFIGFNNT</sequence>
<proteinExistence type="predicted"/>